<proteinExistence type="inferred from homology"/>
<evidence type="ECO:0000313" key="4">
    <source>
        <dbReference type="EMBL" id="WFG39858.1"/>
    </source>
</evidence>
<accession>A0AAJ5ZKI1</accession>
<feature type="domain" description="UspA" evidence="2">
    <location>
        <begin position="4"/>
        <end position="129"/>
    </location>
</feature>
<dbReference type="SUPFAM" id="SSF52402">
    <property type="entry name" value="Adenine nucleotide alpha hydrolases-like"/>
    <property type="match status" value="2"/>
</dbReference>
<dbReference type="Pfam" id="PF00582">
    <property type="entry name" value="Usp"/>
    <property type="match status" value="2"/>
</dbReference>
<dbReference type="PANTHER" id="PTHR46268">
    <property type="entry name" value="STRESS RESPONSE PROTEIN NHAX"/>
    <property type="match status" value="1"/>
</dbReference>
<dbReference type="CDD" id="cd00293">
    <property type="entry name" value="USP-like"/>
    <property type="match status" value="2"/>
</dbReference>
<reference evidence="5" key="3">
    <citation type="submission" date="2023-06" db="EMBL/GenBank/DDBJ databases">
        <title>Pangenomics reveal diversification of enzyme families and niche specialization in globally abundant SAR202 bacteria.</title>
        <authorList>
            <person name="Saw J.H.W."/>
        </authorList>
    </citation>
    <scope>NUCLEOTIDE SEQUENCE [LARGE SCALE GENOMIC DNA]</scope>
    <source>
        <strain evidence="5">JH1073</strain>
    </source>
</reference>
<reference evidence="5 6" key="1">
    <citation type="submission" date="2019-11" db="EMBL/GenBank/DDBJ databases">
        <authorList>
            <person name="Cho J.-C."/>
        </authorList>
    </citation>
    <scope>NUCLEOTIDE SEQUENCE [LARGE SCALE GENOMIC DNA]</scope>
    <source>
        <strain evidence="4 5">JH1073</strain>
        <strain evidence="3 6">JH702</strain>
    </source>
</reference>
<dbReference type="InterPro" id="IPR006015">
    <property type="entry name" value="Universal_stress_UspA"/>
</dbReference>
<dbReference type="InterPro" id="IPR014729">
    <property type="entry name" value="Rossmann-like_a/b/a_fold"/>
</dbReference>
<dbReference type="PRINTS" id="PR01438">
    <property type="entry name" value="UNVRSLSTRESS"/>
</dbReference>
<evidence type="ECO:0000313" key="3">
    <source>
        <dbReference type="EMBL" id="MDG0867781.1"/>
    </source>
</evidence>
<organism evidence="4 5">
    <name type="scientific">Candidatus Lucifugimonas marina</name>
    <dbReference type="NCBI Taxonomy" id="3038979"/>
    <lineage>
        <taxon>Bacteria</taxon>
        <taxon>Bacillati</taxon>
        <taxon>Chloroflexota</taxon>
        <taxon>Dehalococcoidia</taxon>
        <taxon>SAR202 cluster</taxon>
        <taxon>Candidatus Lucifugimonadales</taxon>
        <taxon>Candidatus Lucifugimonadaceae</taxon>
        <taxon>Candidatus Lucifugimonas</taxon>
    </lineage>
</organism>
<keyword evidence="5" id="KW-1185">Reference proteome</keyword>
<feature type="domain" description="UspA" evidence="2">
    <location>
        <begin position="146"/>
        <end position="268"/>
    </location>
</feature>
<gene>
    <name evidence="3" type="ORF">GKO46_11950</name>
    <name evidence="4" type="ORF">GKO48_09585</name>
</gene>
<dbReference type="Proteomes" id="UP001321249">
    <property type="component" value="Unassembled WGS sequence"/>
</dbReference>
<sequence length="281" mass="29769">MTLNKIMVPLDGSQLAEMALPIAVSLAEKSGAVLCLVTVAGGKPGDLSYDDSELYLEEVSGSFRQSGLDSCFHVGTGAAADTIVQVVEEEQVDLIVMTTRGRSGIARGILGSVTDAVISEVSIPVYVVRSDNAKNAETNLDTDSSIIVPLDGSELAETALDTAILFAQSALSPIYLLRVIDENASVESKDVAGTYLDRLSEKLAKQKVLAIPELMCGHAGESIIRSMNRRPGSVVVMTTRGAGGLTRWMRGSVADWLIHRAPGPIMIVSPRQHALLGSVIH</sequence>
<evidence type="ECO:0000313" key="5">
    <source>
        <dbReference type="Proteomes" id="UP001219901"/>
    </source>
</evidence>
<dbReference type="EMBL" id="WMBE01000003">
    <property type="protein sequence ID" value="MDG0867781.1"/>
    <property type="molecule type" value="Genomic_DNA"/>
</dbReference>
<dbReference type="Proteomes" id="UP001219901">
    <property type="component" value="Chromosome"/>
</dbReference>
<evidence type="ECO:0000259" key="2">
    <source>
        <dbReference type="Pfam" id="PF00582"/>
    </source>
</evidence>
<name>A0AAJ5ZKI1_9CHLR</name>
<dbReference type="Gene3D" id="3.40.50.620">
    <property type="entry name" value="HUPs"/>
    <property type="match status" value="2"/>
</dbReference>
<evidence type="ECO:0000256" key="1">
    <source>
        <dbReference type="ARBA" id="ARBA00008791"/>
    </source>
</evidence>
<reference evidence="4" key="2">
    <citation type="journal article" date="2023" name="Nat. Commun.">
        <title>Cultivation of marine bacteria of the SAR202 clade.</title>
        <authorList>
            <person name="Lim Y."/>
            <person name="Seo J.H."/>
            <person name="Giovannoni S.J."/>
            <person name="Kang I."/>
            <person name="Cho J.C."/>
        </authorList>
    </citation>
    <scope>NUCLEOTIDE SEQUENCE</scope>
    <source>
        <strain evidence="4">JH1073</strain>
    </source>
</reference>
<dbReference type="AlphaFoldDB" id="A0AAJ5ZKI1"/>
<evidence type="ECO:0000313" key="6">
    <source>
        <dbReference type="Proteomes" id="UP001321249"/>
    </source>
</evidence>
<comment type="similarity">
    <text evidence="1">Belongs to the universal stress protein A family.</text>
</comment>
<protein>
    <recommendedName>
        <fullName evidence="2">UspA domain-containing protein</fullName>
    </recommendedName>
</protein>
<dbReference type="RefSeq" id="WP_342826469.1">
    <property type="nucleotide sequence ID" value="NZ_CP046146.1"/>
</dbReference>
<dbReference type="EMBL" id="CP046147">
    <property type="protein sequence ID" value="WFG39858.1"/>
    <property type="molecule type" value="Genomic_DNA"/>
</dbReference>
<dbReference type="InterPro" id="IPR006016">
    <property type="entry name" value="UspA"/>
</dbReference>
<dbReference type="PANTHER" id="PTHR46268:SF6">
    <property type="entry name" value="UNIVERSAL STRESS PROTEIN UP12"/>
    <property type="match status" value="1"/>
</dbReference>